<reference evidence="14 15" key="1">
    <citation type="journal article" date="2018" name="New Phytol.">
        <title>Comparative genomics and transcriptomics depict ericoid mycorrhizal fungi as versatile saprotrophs and plant mutualists.</title>
        <authorList>
            <person name="Martino E."/>
            <person name="Morin E."/>
            <person name="Grelet G.A."/>
            <person name="Kuo A."/>
            <person name="Kohler A."/>
            <person name="Daghino S."/>
            <person name="Barry K.W."/>
            <person name="Cichocki N."/>
            <person name="Clum A."/>
            <person name="Dockter R.B."/>
            <person name="Hainaut M."/>
            <person name="Kuo R.C."/>
            <person name="LaButti K."/>
            <person name="Lindahl B.D."/>
            <person name="Lindquist E.A."/>
            <person name="Lipzen A."/>
            <person name="Khouja H.R."/>
            <person name="Magnuson J."/>
            <person name="Murat C."/>
            <person name="Ohm R.A."/>
            <person name="Singer S.W."/>
            <person name="Spatafora J.W."/>
            <person name="Wang M."/>
            <person name="Veneault-Fourrey C."/>
            <person name="Henrissat B."/>
            <person name="Grigoriev I.V."/>
            <person name="Martin F.M."/>
            <person name="Perotto S."/>
        </authorList>
    </citation>
    <scope>NUCLEOTIDE SEQUENCE [LARGE SCALE GENOMIC DNA]</scope>
    <source>
        <strain evidence="14 15">ATCC 22711</strain>
    </source>
</reference>
<evidence type="ECO:0000256" key="11">
    <source>
        <dbReference type="RuleBase" id="RU079119"/>
    </source>
</evidence>
<comment type="subcellular location">
    <subcellularLocation>
        <location evidence="1">Membrane</location>
        <topology evidence="1">Multi-pass membrane protein</topology>
    </subcellularLocation>
</comment>
<comment type="domain">
    <text evidence="11">The DHHC domain is required for palmitoyltransferase activity.</text>
</comment>
<keyword evidence="2 11" id="KW-0808">Transferase</keyword>
<keyword evidence="6" id="KW-0564">Palmitate</keyword>
<gene>
    <name evidence="14" type="ORF">M430DRAFT_162842</name>
</gene>
<keyword evidence="7" id="KW-0449">Lipoprotein</keyword>
<comment type="catalytic activity">
    <reaction evidence="10 11">
        <text>L-cysteinyl-[protein] + hexadecanoyl-CoA = S-hexadecanoyl-L-cysteinyl-[protein] + CoA</text>
        <dbReference type="Rhea" id="RHEA:36683"/>
        <dbReference type="Rhea" id="RHEA-COMP:10131"/>
        <dbReference type="Rhea" id="RHEA-COMP:11032"/>
        <dbReference type="ChEBI" id="CHEBI:29950"/>
        <dbReference type="ChEBI" id="CHEBI:57287"/>
        <dbReference type="ChEBI" id="CHEBI:57379"/>
        <dbReference type="ChEBI" id="CHEBI:74151"/>
        <dbReference type="EC" id="2.3.1.225"/>
    </reaction>
</comment>
<evidence type="ECO:0000313" key="14">
    <source>
        <dbReference type="EMBL" id="PSS28082.1"/>
    </source>
</evidence>
<keyword evidence="8 11" id="KW-0012">Acyltransferase</keyword>
<accession>A0A2T3BFC1</accession>
<dbReference type="AlphaFoldDB" id="A0A2T3BFC1"/>
<comment type="similarity">
    <text evidence="9">Belongs to the DHHC palmitoyltransferase family. PFA5 subfamily.</text>
</comment>
<proteinExistence type="inferred from homology"/>
<evidence type="ECO:0000256" key="5">
    <source>
        <dbReference type="ARBA" id="ARBA00023136"/>
    </source>
</evidence>
<dbReference type="GeneID" id="36571514"/>
<sequence length="469" mass="52018">MTTSFLRLVHITIFDPPYVPLPPPTPPYAGPNEPNSSSYWAAQTKDVFTCSMDGRPSWCNTCGNWKPDRAHHCSSSGRCIFKMDHFCPWVGGPIGENNFKFFIQFTGYTALYCIHLLVVMAIYIHQQKVTEGESVNPQFAVILGLAAFFGLFTGSMFSTGIGMAMTNLTQVEKLGHKTKVHTLAVLKPLPEELLRTGQYTVSQFPYPEIIYPLEIGYALRADSCEVLPQTNTDKPLPDTKRTAALQQSQTLQEKSTHPMPGLSPGPGDDSSVSVRSPGHLGERSKKTVVAPTGDNVEQAALSRVSSELRQRKEFEIEASRRPRKALSASELKAVRLFAILRLNPGDNPWDLGSYLLNFETVMGENVFDWFLPFRRSPCCNHEDPESYYRIGPVVKLARAKAFSMDAKDPGAKVNPKMSERYQNDAEAGCPGREPTEGHSLLSNHEHAISPNAQIEMNNLSGYPPQQQPG</sequence>
<dbReference type="InParanoid" id="A0A2T3BFC1"/>
<evidence type="ECO:0000256" key="1">
    <source>
        <dbReference type="ARBA" id="ARBA00004141"/>
    </source>
</evidence>
<dbReference type="GO" id="GO:0019706">
    <property type="term" value="F:protein-cysteine S-palmitoyltransferase activity"/>
    <property type="evidence" value="ECO:0007669"/>
    <property type="project" value="UniProtKB-EC"/>
</dbReference>
<dbReference type="EC" id="2.3.1.225" evidence="11"/>
<dbReference type="Pfam" id="PF01529">
    <property type="entry name" value="DHHC"/>
    <property type="match status" value="1"/>
</dbReference>
<evidence type="ECO:0000256" key="7">
    <source>
        <dbReference type="ARBA" id="ARBA00023288"/>
    </source>
</evidence>
<dbReference type="GO" id="GO:0016020">
    <property type="term" value="C:membrane"/>
    <property type="evidence" value="ECO:0007669"/>
    <property type="project" value="UniProtKB-SubCell"/>
</dbReference>
<evidence type="ECO:0000256" key="6">
    <source>
        <dbReference type="ARBA" id="ARBA00023139"/>
    </source>
</evidence>
<dbReference type="GO" id="GO:0005794">
    <property type="term" value="C:Golgi apparatus"/>
    <property type="evidence" value="ECO:0007669"/>
    <property type="project" value="TreeGrafter"/>
</dbReference>
<feature type="region of interest" description="Disordered" evidence="12">
    <location>
        <begin position="229"/>
        <end position="286"/>
    </location>
</feature>
<evidence type="ECO:0000256" key="10">
    <source>
        <dbReference type="ARBA" id="ARBA00048048"/>
    </source>
</evidence>
<evidence type="ECO:0000313" key="15">
    <source>
        <dbReference type="Proteomes" id="UP000241818"/>
    </source>
</evidence>
<feature type="domain" description="Palmitoyltransferase DHHC" evidence="13">
    <location>
        <begin position="55"/>
        <end position="174"/>
    </location>
</feature>
<dbReference type="EMBL" id="KZ679006">
    <property type="protein sequence ID" value="PSS28082.1"/>
    <property type="molecule type" value="Genomic_DNA"/>
</dbReference>
<keyword evidence="3 11" id="KW-0812">Transmembrane</keyword>
<feature type="compositionally biased region" description="Polar residues" evidence="12">
    <location>
        <begin position="244"/>
        <end position="253"/>
    </location>
</feature>
<evidence type="ECO:0000259" key="13">
    <source>
        <dbReference type="Pfam" id="PF01529"/>
    </source>
</evidence>
<organism evidence="14 15">
    <name type="scientific">Amorphotheca resinae ATCC 22711</name>
    <dbReference type="NCBI Taxonomy" id="857342"/>
    <lineage>
        <taxon>Eukaryota</taxon>
        <taxon>Fungi</taxon>
        <taxon>Dikarya</taxon>
        <taxon>Ascomycota</taxon>
        <taxon>Pezizomycotina</taxon>
        <taxon>Leotiomycetes</taxon>
        <taxon>Helotiales</taxon>
        <taxon>Amorphothecaceae</taxon>
        <taxon>Amorphotheca</taxon>
    </lineage>
</organism>
<protein>
    <recommendedName>
        <fullName evidence="11">Palmitoyltransferase</fullName>
        <ecNumber evidence="11">2.3.1.225</ecNumber>
    </recommendedName>
</protein>
<feature type="region of interest" description="Disordered" evidence="12">
    <location>
        <begin position="421"/>
        <end position="469"/>
    </location>
</feature>
<feature type="transmembrane region" description="Helical" evidence="11">
    <location>
        <begin position="105"/>
        <end position="125"/>
    </location>
</feature>
<keyword evidence="4 11" id="KW-1133">Transmembrane helix</keyword>
<evidence type="ECO:0000256" key="12">
    <source>
        <dbReference type="SAM" id="MobiDB-lite"/>
    </source>
</evidence>
<evidence type="ECO:0000256" key="2">
    <source>
        <dbReference type="ARBA" id="ARBA00022679"/>
    </source>
</evidence>
<name>A0A2T3BFC1_AMORE</name>
<dbReference type="OrthoDB" id="331948at2759"/>
<keyword evidence="5 11" id="KW-0472">Membrane</keyword>
<dbReference type="GO" id="GO:0006612">
    <property type="term" value="P:protein targeting to membrane"/>
    <property type="evidence" value="ECO:0007669"/>
    <property type="project" value="TreeGrafter"/>
</dbReference>
<dbReference type="PANTHER" id="PTHR22883:SF23">
    <property type="entry name" value="PALMITOYLTRANSFERASE ZDHHC6"/>
    <property type="match status" value="1"/>
</dbReference>
<feature type="compositionally biased region" description="Polar residues" evidence="12">
    <location>
        <begin position="450"/>
        <end position="469"/>
    </location>
</feature>
<evidence type="ECO:0000256" key="8">
    <source>
        <dbReference type="ARBA" id="ARBA00023315"/>
    </source>
</evidence>
<feature type="transmembrane region" description="Helical" evidence="11">
    <location>
        <begin position="137"/>
        <end position="157"/>
    </location>
</feature>
<evidence type="ECO:0000256" key="4">
    <source>
        <dbReference type="ARBA" id="ARBA00022989"/>
    </source>
</evidence>
<evidence type="ECO:0000256" key="9">
    <source>
        <dbReference type="ARBA" id="ARBA00038298"/>
    </source>
</evidence>
<evidence type="ECO:0000256" key="3">
    <source>
        <dbReference type="ARBA" id="ARBA00022692"/>
    </source>
</evidence>
<dbReference type="GO" id="GO:0005783">
    <property type="term" value="C:endoplasmic reticulum"/>
    <property type="evidence" value="ECO:0007669"/>
    <property type="project" value="TreeGrafter"/>
</dbReference>
<keyword evidence="15" id="KW-1185">Reference proteome</keyword>
<dbReference type="STRING" id="857342.A0A2T3BFC1"/>
<dbReference type="Proteomes" id="UP000241818">
    <property type="component" value="Unassembled WGS sequence"/>
</dbReference>
<dbReference type="RefSeq" id="XP_024725607.1">
    <property type="nucleotide sequence ID" value="XM_024863433.1"/>
</dbReference>
<dbReference type="InterPro" id="IPR039859">
    <property type="entry name" value="PFA4/ZDH16/20/ERF2-like"/>
</dbReference>
<dbReference type="PROSITE" id="PS50216">
    <property type="entry name" value="DHHC"/>
    <property type="match status" value="1"/>
</dbReference>
<dbReference type="InterPro" id="IPR001594">
    <property type="entry name" value="Palmitoyltrfase_DHHC"/>
</dbReference>
<dbReference type="PANTHER" id="PTHR22883">
    <property type="entry name" value="ZINC FINGER DHHC DOMAIN CONTAINING PROTEIN"/>
    <property type="match status" value="1"/>
</dbReference>